<organism evidence="1">
    <name type="scientific">Picea glauca</name>
    <name type="common">White spruce</name>
    <name type="synonym">Pinus glauca</name>
    <dbReference type="NCBI Taxonomy" id="3330"/>
    <lineage>
        <taxon>Eukaryota</taxon>
        <taxon>Viridiplantae</taxon>
        <taxon>Streptophyta</taxon>
        <taxon>Embryophyta</taxon>
        <taxon>Tracheophyta</taxon>
        <taxon>Spermatophyta</taxon>
        <taxon>Pinopsida</taxon>
        <taxon>Pinidae</taxon>
        <taxon>Conifers I</taxon>
        <taxon>Pinales</taxon>
        <taxon>Pinaceae</taxon>
        <taxon>Picea</taxon>
    </lineage>
</organism>
<protein>
    <submittedName>
        <fullName evidence="1">Uncharacterized protein</fullName>
    </submittedName>
</protein>
<dbReference type="AlphaFoldDB" id="A0A117NGC0"/>
<comment type="caution">
    <text evidence="1">The sequence shown here is derived from an EMBL/GenBank/DDBJ whole genome shotgun (WGS) entry which is preliminary data.</text>
</comment>
<geneLocation type="mitochondrion" evidence="1"/>
<proteinExistence type="predicted"/>
<evidence type="ECO:0000313" key="1">
    <source>
        <dbReference type="EMBL" id="KUM46568.1"/>
    </source>
</evidence>
<reference evidence="1" key="1">
    <citation type="journal article" date="2015" name="Genome Biol. Evol.">
        <title>Organellar Genomes of White Spruce (Picea glauca): Assembly and Annotation.</title>
        <authorList>
            <person name="Jackman S.D."/>
            <person name="Warren R.L."/>
            <person name="Gibb E.A."/>
            <person name="Vandervalk B.P."/>
            <person name="Mohamadi H."/>
            <person name="Chu J."/>
            <person name="Raymond A."/>
            <person name="Pleasance S."/>
            <person name="Coope R."/>
            <person name="Wildung M.R."/>
            <person name="Ritland C.E."/>
            <person name="Bousquet J."/>
            <person name="Jones S.J."/>
            <person name="Bohlmann J."/>
            <person name="Birol I."/>
        </authorList>
    </citation>
    <scope>NUCLEOTIDE SEQUENCE [LARGE SCALE GENOMIC DNA]</scope>
    <source>
        <tissue evidence="1">Flushing bud</tissue>
    </source>
</reference>
<sequence>MRKVQLGLRRLGTTEIRAKAKACQDLHHFILYSSCRFHITMAETLFLILFSEWRLDLFFFSFFDGIVECRETTWHLHWTWMDGHNL</sequence>
<name>A0A117NGC0_PICGL</name>
<dbReference type="EMBL" id="LKAM01000011">
    <property type="protein sequence ID" value="KUM46568.1"/>
    <property type="molecule type" value="Genomic_DNA"/>
</dbReference>
<keyword evidence="1" id="KW-0496">Mitochondrion</keyword>
<accession>A0A117NGC0</accession>
<gene>
    <name evidence="1" type="ORF">ABT39_MTgene1670</name>
</gene>